<name>A0A7X2TAP2_9FIRM</name>
<dbReference type="AlphaFoldDB" id="A0A7X2TAP2"/>
<evidence type="ECO:0000259" key="1">
    <source>
        <dbReference type="Pfam" id="PF12146"/>
    </source>
</evidence>
<dbReference type="Pfam" id="PF12146">
    <property type="entry name" value="Hydrolase_4"/>
    <property type="match status" value="1"/>
</dbReference>
<evidence type="ECO:0000313" key="3">
    <source>
        <dbReference type="Proteomes" id="UP000461754"/>
    </source>
</evidence>
<protein>
    <submittedName>
        <fullName evidence="2">Alpha/beta hydrolase</fullName>
    </submittedName>
</protein>
<reference evidence="2 3" key="1">
    <citation type="submission" date="2019-08" db="EMBL/GenBank/DDBJ databases">
        <title>In-depth cultivation of the pig gut microbiome towards novel bacterial diversity and tailored functional studies.</title>
        <authorList>
            <person name="Wylensek D."/>
            <person name="Hitch T.C.A."/>
            <person name="Clavel T."/>
        </authorList>
    </citation>
    <scope>NUCLEOTIDE SEQUENCE [LARGE SCALE GENOMIC DNA]</scope>
    <source>
        <strain evidence="2 3">RF-744-FAT-4</strain>
    </source>
</reference>
<dbReference type="InterPro" id="IPR051044">
    <property type="entry name" value="MAG_DAG_Lipase"/>
</dbReference>
<dbReference type="Proteomes" id="UP000461754">
    <property type="component" value="Unassembled WGS sequence"/>
</dbReference>
<comment type="caution">
    <text evidence="2">The sequence shown here is derived from an EMBL/GenBank/DDBJ whole genome shotgun (WGS) entry which is preliminary data.</text>
</comment>
<sequence>MEQQIDKKSFALKSSDGKTTLHGTVWMPVVPAGVVQIVHGMQEYVGRYEGFARYLAARGFVVAGHDQLGHGRSAASNDDLGYFGGGDSEKMLEEDIHRVNKRLREAYPQLPLILFGHSFGSYLVRDYLTCYPVTAAGVILSGCGMQAMSMVNMARVIGHVLKFFKGARYRSPLMNRIAFGHYLDRIENPITEKDWLSHNTAENRRYIADPKCNYTFTLNGFFTIGNLVERTQDPKQMAKIPKDLPILLISGAEDPVGDYGEAVQHIFRIYKEDLNLQHVNMMLYPGFRHELLQEIGREQVFEDLADWSAKNCL</sequence>
<dbReference type="EMBL" id="VUMO01000021">
    <property type="protein sequence ID" value="MSS20677.1"/>
    <property type="molecule type" value="Genomic_DNA"/>
</dbReference>
<accession>A0A7X2TAP2</accession>
<organism evidence="2 3">
    <name type="scientific">Pseudoramibacter porci</name>
    <dbReference type="NCBI Taxonomy" id="2606631"/>
    <lineage>
        <taxon>Bacteria</taxon>
        <taxon>Bacillati</taxon>
        <taxon>Bacillota</taxon>
        <taxon>Clostridia</taxon>
        <taxon>Eubacteriales</taxon>
        <taxon>Eubacteriaceae</taxon>
        <taxon>Pseudoramibacter</taxon>
    </lineage>
</organism>
<feature type="domain" description="Serine aminopeptidase S33" evidence="1">
    <location>
        <begin position="31"/>
        <end position="294"/>
    </location>
</feature>
<evidence type="ECO:0000313" key="2">
    <source>
        <dbReference type="EMBL" id="MSS20677.1"/>
    </source>
</evidence>
<proteinExistence type="predicted"/>
<dbReference type="PANTHER" id="PTHR11614">
    <property type="entry name" value="PHOSPHOLIPASE-RELATED"/>
    <property type="match status" value="1"/>
</dbReference>
<gene>
    <name evidence="2" type="ORF">FYJ52_09750</name>
</gene>
<dbReference type="Gene3D" id="3.40.50.1820">
    <property type="entry name" value="alpha/beta hydrolase"/>
    <property type="match status" value="1"/>
</dbReference>
<keyword evidence="3" id="KW-1185">Reference proteome</keyword>
<dbReference type="RefSeq" id="WP_154577043.1">
    <property type="nucleotide sequence ID" value="NZ_VUMO01000021.1"/>
</dbReference>
<dbReference type="SUPFAM" id="SSF53474">
    <property type="entry name" value="alpha/beta-Hydrolases"/>
    <property type="match status" value="1"/>
</dbReference>
<keyword evidence="2" id="KW-0378">Hydrolase</keyword>
<dbReference type="GO" id="GO:0016787">
    <property type="term" value="F:hydrolase activity"/>
    <property type="evidence" value="ECO:0007669"/>
    <property type="project" value="UniProtKB-KW"/>
</dbReference>
<dbReference type="InterPro" id="IPR022742">
    <property type="entry name" value="Hydrolase_4"/>
</dbReference>
<dbReference type="InterPro" id="IPR029058">
    <property type="entry name" value="AB_hydrolase_fold"/>
</dbReference>